<evidence type="ECO:0000313" key="4">
    <source>
        <dbReference type="Proteomes" id="UP001341281"/>
    </source>
</evidence>
<protein>
    <recommendedName>
        <fullName evidence="2">DUF4371 domain-containing protein</fullName>
    </recommendedName>
</protein>
<feature type="compositionally biased region" description="Basic and acidic residues" evidence="1">
    <location>
        <begin position="61"/>
        <end position="76"/>
    </location>
</feature>
<dbReference type="Pfam" id="PF14291">
    <property type="entry name" value="DUF4371"/>
    <property type="match status" value="1"/>
</dbReference>
<dbReference type="PANTHER" id="PTHR45749:SF34">
    <property type="entry name" value="ZINC FINGER MYM-TYPE PROTEIN 1-LIKE"/>
    <property type="match status" value="1"/>
</dbReference>
<accession>A0AAQ3U985</accession>
<evidence type="ECO:0000256" key="1">
    <source>
        <dbReference type="SAM" id="MobiDB-lite"/>
    </source>
</evidence>
<dbReference type="EMBL" id="CP144751">
    <property type="protein sequence ID" value="WVZ85457.1"/>
    <property type="molecule type" value="Genomic_DNA"/>
</dbReference>
<proteinExistence type="predicted"/>
<evidence type="ECO:0000259" key="2">
    <source>
        <dbReference type="Pfam" id="PF14291"/>
    </source>
</evidence>
<name>A0AAQ3U985_PASNO</name>
<reference evidence="3 4" key="1">
    <citation type="submission" date="2024-02" db="EMBL/GenBank/DDBJ databases">
        <title>High-quality chromosome-scale genome assembly of Pensacola bahiagrass (Paspalum notatum Flugge var. saurae).</title>
        <authorList>
            <person name="Vega J.M."/>
            <person name="Podio M."/>
            <person name="Orjuela J."/>
            <person name="Siena L.A."/>
            <person name="Pessino S.C."/>
            <person name="Combes M.C."/>
            <person name="Mariac C."/>
            <person name="Albertini E."/>
            <person name="Pupilli F."/>
            <person name="Ortiz J.P.A."/>
            <person name="Leblanc O."/>
        </authorList>
    </citation>
    <scope>NUCLEOTIDE SEQUENCE [LARGE SCALE GENOMIC DNA]</scope>
    <source>
        <strain evidence="3">R1</strain>
        <tissue evidence="3">Leaf</tissue>
    </source>
</reference>
<dbReference type="InterPro" id="IPR025398">
    <property type="entry name" value="DUF4371"/>
</dbReference>
<gene>
    <name evidence="3" type="ORF">U9M48_032383</name>
</gene>
<organism evidence="3 4">
    <name type="scientific">Paspalum notatum var. saurae</name>
    <dbReference type="NCBI Taxonomy" id="547442"/>
    <lineage>
        <taxon>Eukaryota</taxon>
        <taxon>Viridiplantae</taxon>
        <taxon>Streptophyta</taxon>
        <taxon>Embryophyta</taxon>
        <taxon>Tracheophyta</taxon>
        <taxon>Spermatophyta</taxon>
        <taxon>Magnoliopsida</taxon>
        <taxon>Liliopsida</taxon>
        <taxon>Poales</taxon>
        <taxon>Poaceae</taxon>
        <taxon>PACMAD clade</taxon>
        <taxon>Panicoideae</taxon>
        <taxon>Andropogonodae</taxon>
        <taxon>Paspaleae</taxon>
        <taxon>Paspalinae</taxon>
        <taxon>Paspalum</taxon>
    </lineage>
</organism>
<sequence length="380" mass="42878">MRRSRGEVARGGGGAVLQACGGAWMDIGAAARTRAELRLPRRGSVGLRAAAGPDVQQSSRSDADAQELRKRLEAARRAQPRRHRARTDGRKMSKRTLFNYYSSGSSSTPELENGENARQPKLPRVEFRCSDIISDPGLRKPIDEYPFEIRDQVKRAYALRGPTQPIGFIFPRKWQSVRRKKVDTKIRLTSSLDVVRFLIMQGDAFRGHDESSTSSNEGTFREMVDWYKDKVEIVKEAYDNGAKNCQMLSHHIQKDLTKACAEEVMAVIMDEICGRKFSILIDESRDVSIKEQMAVILRFVNDEGKVLERFLGLQHIERCTAIALKEALVSMISSHKLTISMLRGQGYDGASNMRGEFNGVQKYYRIRMLSMCIVLPISGN</sequence>
<dbReference type="Proteomes" id="UP001341281">
    <property type="component" value="Chromosome 07"/>
</dbReference>
<evidence type="ECO:0000313" key="3">
    <source>
        <dbReference type="EMBL" id="WVZ85457.1"/>
    </source>
</evidence>
<feature type="domain" description="DUF4371" evidence="2">
    <location>
        <begin position="181"/>
        <end position="359"/>
    </location>
</feature>
<keyword evidence="4" id="KW-1185">Reference proteome</keyword>
<feature type="region of interest" description="Disordered" evidence="1">
    <location>
        <begin position="48"/>
        <end position="94"/>
    </location>
</feature>
<dbReference type="PANTHER" id="PTHR45749">
    <property type="match status" value="1"/>
</dbReference>
<dbReference type="AlphaFoldDB" id="A0AAQ3U985"/>